<gene>
    <name evidence="1" type="ORF">E2C01_038578</name>
</gene>
<dbReference type="AlphaFoldDB" id="A0A5B7FH66"/>
<proteinExistence type="predicted"/>
<evidence type="ECO:0000313" key="1">
    <source>
        <dbReference type="EMBL" id="MPC44897.1"/>
    </source>
</evidence>
<evidence type="ECO:0000313" key="2">
    <source>
        <dbReference type="Proteomes" id="UP000324222"/>
    </source>
</evidence>
<name>A0A5B7FH66_PORTR</name>
<protein>
    <submittedName>
        <fullName evidence="1">Uncharacterized protein</fullName>
    </submittedName>
</protein>
<comment type="caution">
    <text evidence="1">The sequence shown here is derived from an EMBL/GenBank/DDBJ whole genome shotgun (WGS) entry which is preliminary data.</text>
</comment>
<sequence length="87" mass="9236">MGDSLMGGNICYNGGVSGASLCGVLTSFKMTPADSKWFTPLSVRRMWSKRDDFFLTAANPQVRFPFGYVIGALRSPGATSVSCGVCS</sequence>
<reference evidence="1 2" key="1">
    <citation type="submission" date="2019-05" db="EMBL/GenBank/DDBJ databases">
        <title>Another draft genome of Portunus trituberculatus and its Hox gene families provides insights of decapod evolution.</title>
        <authorList>
            <person name="Jeong J.-H."/>
            <person name="Song I."/>
            <person name="Kim S."/>
            <person name="Choi T."/>
            <person name="Kim D."/>
            <person name="Ryu S."/>
            <person name="Kim W."/>
        </authorList>
    </citation>
    <scope>NUCLEOTIDE SEQUENCE [LARGE SCALE GENOMIC DNA]</scope>
    <source>
        <tissue evidence="1">Muscle</tissue>
    </source>
</reference>
<accession>A0A5B7FH66</accession>
<dbReference type="Proteomes" id="UP000324222">
    <property type="component" value="Unassembled WGS sequence"/>
</dbReference>
<keyword evidence="2" id="KW-1185">Reference proteome</keyword>
<organism evidence="1 2">
    <name type="scientific">Portunus trituberculatus</name>
    <name type="common">Swimming crab</name>
    <name type="synonym">Neptunus trituberculatus</name>
    <dbReference type="NCBI Taxonomy" id="210409"/>
    <lineage>
        <taxon>Eukaryota</taxon>
        <taxon>Metazoa</taxon>
        <taxon>Ecdysozoa</taxon>
        <taxon>Arthropoda</taxon>
        <taxon>Crustacea</taxon>
        <taxon>Multicrustacea</taxon>
        <taxon>Malacostraca</taxon>
        <taxon>Eumalacostraca</taxon>
        <taxon>Eucarida</taxon>
        <taxon>Decapoda</taxon>
        <taxon>Pleocyemata</taxon>
        <taxon>Brachyura</taxon>
        <taxon>Eubrachyura</taxon>
        <taxon>Portunoidea</taxon>
        <taxon>Portunidae</taxon>
        <taxon>Portuninae</taxon>
        <taxon>Portunus</taxon>
    </lineage>
</organism>
<dbReference type="EMBL" id="VSRR010006483">
    <property type="protein sequence ID" value="MPC44897.1"/>
    <property type="molecule type" value="Genomic_DNA"/>
</dbReference>